<keyword evidence="4" id="KW-1133">Transmembrane helix</keyword>
<dbReference type="Gene3D" id="3.20.20.80">
    <property type="entry name" value="Glycosidases"/>
    <property type="match status" value="2"/>
</dbReference>
<dbReference type="InterPro" id="IPR017853">
    <property type="entry name" value="GH"/>
</dbReference>
<dbReference type="HOGENOM" id="CLU_285514_0_0_1"/>
<reference evidence="6" key="2">
    <citation type="submission" date="2015-03" db="UniProtKB">
        <authorList>
            <consortium name="EnsemblPlants"/>
        </authorList>
    </citation>
    <scope>IDENTIFICATION</scope>
</reference>
<keyword evidence="2" id="KW-0378">Hydrolase</keyword>
<feature type="domain" description="Ricin B lectin" evidence="5">
    <location>
        <begin position="1032"/>
        <end position="1167"/>
    </location>
</feature>
<evidence type="ECO:0000256" key="4">
    <source>
        <dbReference type="SAM" id="Phobius"/>
    </source>
</evidence>
<evidence type="ECO:0000313" key="6">
    <source>
        <dbReference type="EnsemblPlants" id="OBART04G16290.1"/>
    </source>
</evidence>
<dbReference type="PANTHER" id="PTHR31263">
    <property type="entry name" value="CELLULASE FAMILY PROTEIN (AFU_ORTHOLOGUE AFUA_5G14560)"/>
    <property type="match status" value="1"/>
</dbReference>
<dbReference type="STRING" id="65489.A0A0D3FX48"/>
<keyword evidence="4" id="KW-0472">Membrane</keyword>
<dbReference type="eggNOG" id="ENOG502QUKB">
    <property type="taxonomic scope" value="Eukaryota"/>
</dbReference>
<comment type="similarity">
    <text evidence="1">Belongs to the glycosyl hydrolase 5 (cellulase A) family.</text>
</comment>
<protein>
    <recommendedName>
        <fullName evidence="5">Ricin B lectin domain-containing protein</fullName>
    </recommendedName>
</protein>
<evidence type="ECO:0000256" key="3">
    <source>
        <dbReference type="ARBA" id="ARBA00023295"/>
    </source>
</evidence>
<feature type="domain" description="Ricin B lectin" evidence="5">
    <location>
        <begin position="440"/>
        <end position="567"/>
    </location>
</feature>
<evidence type="ECO:0000256" key="2">
    <source>
        <dbReference type="ARBA" id="ARBA00022801"/>
    </source>
</evidence>
<dbReference type="PANTHER" id="PTHR31263:SF66">
    <property type="entry name" value="OS04G0481000 PROTEIN"/>
    <property type="match status" value="1"/>
</dbReference>
<proteinExistence type="inferred from homology"/>
<evidence type="ECO:0000259" key="5">
    <source>
        <dbReference type="SMART" id="SM00458"/>
    </source>
</evidence>
<dbReference type="Pfam" id="PF00150">
    <property type="entry name" value="Cellulase"/>
    <property type="match status" value="2"/>
</dbReference>
<keyword evidence="7" id="KW-1185">Reference proteome</keyword>
<accession>A0A0D3FX48</accession>
<dbReference type="InterPro" id="IPR001547">
    <property type="entry name" value="Glyco_hydro_5"/>
</dbReference>
<dbReference type="Gramene" id="OBART04G16290.1">
    <property type="protein sequence ID" value="OBART04G16290.1"/>
    <property type="gene ID" value="OBART04G16290"/>
</dbReference>
<dbReference type="SUPFAM" id="SSF51445">
    <property type="entry name" value="(Trans)glycosidases"/>
    <property type="match status" value="2"/>
</dbReference>
<dbReference type="GO" id="GO:0004553">
    <property type="term" value="F:hydrolase activity, hydrolyzing O-glycosyl compounds"/>
    <property type="evidence" value="ECO:0007669"/>
    <property type="project" value="InterPro"/>
</dbReference>
<dbReference type="SUPFAM" id="SSF50370">
    <property type="entry name" value="Ricin B-like lectins"/>
    <property type="match status" value="2"/>
</dbReference>
<dbReference type="GO" id="GO:0000272">
    <property type="term" value="P:polysaccharide catabolic process"/>
    <property type="evidence" value="ECO:0007669"/>
    <property type="project" value="InterPro"/>
</dbReference>
<feature type="transmembrane region" description="Helical" evidence="4">
    <location>
        <begin position="44"/>
        <end position="64"/>
    </location>
</feature>
<dbReference type="EnsemblPlants" id="OBART04G16290.1">
    <property type="protein sequence ID" value="OBART04G16290.1"/>
    <property type="gene ID" value="OBART04G16290"/>
</dbReference>
<dbReference type="InterPro" id="IPR000772">
    <property type="entry name" value="Ricin_B_lectin"/>
</dbReference>
<dbReference type="PaxDb" id="65489-OBART04G16290.1"/>
<dbReference type="InterPro" id="IPR035992">
    <property type="entry name" value="Ricin_B-like_lectins"/>
</dbReference>
<dbReference type="AlphaFoldDB" id="A0A0D3FX48"/>
<dbReference type="Proteomes" id="UP000026960">
    <property type="component" value="Chromosome 4"/>
</dbReference>
<organism evidence="6">
    <name type="scientific">Oryza barthii</name>
    <dbReference type="NCBI Taxonomy" id="65489"/>
    <lineage>
        <taxon>Eukaryota</taxon>
        <taxon>Viridiplantae</taxon>
        <taxon>Streptophyta</taxon>
        <taxon>Embryophyta</taxon>
        <taxon>Tracheophyta</taxon>
        <taxon>Spermatophyta</taxon>
        <taxon>Magnoliopsida</taxon>
        <taxon>Liliopsida</taxon>
        <taxon>Poales</taxon>
        <taxon>Poaceae</taxon>
        <taxon>BOP clade</taxon>
        <taxon>Oryzoideae</taxon>
        <taxon>Oryzeae</taxon>
        <taxon>Oryzinae</taxon>
        <taxon>Oryza</taxon>
    </lineage>
</organism>
<sequence>MVCKSARTYSQRNASGVEHFHEQVVGVLWVPPARARITMASSACPTPLLLLLLLLPLAAAAASLPPLPLSTASRWVVGADGRRVKLACANWASHLEPVAAEGLSRRGLGDIAARVAAMGFNCVRLTWPTYLATNATLANLPLRWSLERLGMRESAAGVRVNNPGLLDLPLIDVFQEVVSALARNNIMVILDNQMTTPGWCCSTTDGNGFFGDKYFDPEEWLNGLKTMATMFRKTKNVVGVSLRNELRGPYENVSLWYRYMKEGAEAVHTANPDVLVILSGLEFDNTLNFVVPNQVHLSFTGKLVFEQHWYGFSDGGNWESQNQNDVCGMVVGFIKNKGLFLLQQGWPLFFSEFGFDMSGTHTGDNRYLTCFLSVAAEMDLDWAIWALQGSYYIREGTLAYDESYGLLSWDWCTARNPSFIKRINSLQSPFQGPGLPNSQEPYNVIFHPLYGLCVVVKSSEALELGPCDESNAWNYTSTHELVLQHTGQCLQAKSVGENAQLGTDCSKSSSKWQLISNSGMHISTELTKNGTRVCLDATPDGIITTNPCKCLTGDPNCNPESQWFKIILSSRHTGTSILQLPSDGPWSPTSSREIVVFRPWRSREASPFPMPKQPRRRSTRYKSTSPLLLLGGSHCRPGGVDMRLVVVWLAAVAVLGLANHGRPAAAAATTTLSTASRWIVDEGGNRVKLACVNWPSHLEPMLAEGLGKQPVGGIAKDVVAMGFNCVRLTWATFMVTNASYSSLTVAQSFQRLNLTESLAAIRVNNPSLAVVSSLGENGVMVILDNHVSKPGWCCGNNDGNGFFGDAYFDPDVWVDGLTKMATMFAAVPSVVAMSLRNELRGPRQNSADWYKYMQRGAEAVHAANPRVVVILSGLSFDNDLAFLNSRQVNVSFAGKVAFEVHWYGFSDGQAWRTGNANQVCARVAASVSRRALYLLDQGWPVFLSEFGVDNRGGNVNDNRYYGCVAAVAADLDLDWALWTLQGSYYLREGVLGLDEVYGVLDWAWCKPRNDTALTRLHALQRPFRGPGLAEAAPYTVMFHPTTGRCVVRRSSSVVQTTLELGSCGEAEAWAYTASQQRLSPRDSPLLCLRAEGAGRPARLGLSCGDELARWSLTSDSKLHLAVNASSSSSSSETSNGGMLCLDVGDDGRSLVTNPCRCLSADNSCDPESQWFKLVTSTRSVAATNTMLAQLPPKLRSWKIRSL</sequence>
<reference evidence="6" key="1">
    <citation type="journal article" date="2009" name="Rice">
        <title>De Novo Next Generation Sequencing of Plant Genomes.</title>
        <authorList>
            <person name="Rounsley S."/>
            <person name="Marri P.R."/>
            <person name="Yu Y."/>
            <person name="He R."/>
            <person name="Sisneros N."/>
            <person name="Goicoechea J.L."/>
            <person name="Lee S.J."/>
            <person name="Angelova A."/>
            <person name="Kudrna D."/>
            <person name="Luo M."/>
            <person name="Affourtit J."/>
            <person name="Desany B."/>
            <person name="Knight J."/>
            <person name="Niazi F."/>
            <person name="Egholm M."/>
            <person name="Wing R.A."/>
        </authorList>
    </citation>
    <scope>NUCLEOTIDE SEQUENCE [LARGE SCALE GENOMIC DNA]</scope>
    <source>
        <strain evidence="6">cv. IRGC 105608</strain>
    </source>
</reference>
<evidence type="ECO:0000256" key="1">
    <source>
        <dbReference type="ARBA" id="ARBA00005641"/>
    </source>
</evidence>
<dbReference type="SMART" id="SM00458">
    <property type="entry name" value="RICIN"/>
    <property type="match status" value="2"/>
</dbReference>
<name>A0A0D3FX48_9ORYZ</name>
<keyword evidence="4" id="KW-0812">Transmembrane</keyword>
<keyword evidence="3" id="KW-0326">Glycosidase</keyword>
<evidence type="ECO:0000313" key="7">
    <source>
        <dbReference type="Proteomes" id="UP000026960"/>
    </source>
</evidence>
<dbReference type="Gene3D" id="2.80.10.50">
    <property type="match status" value="1"/>
</dbReference>